<dbReference type="EMBL" id="LLXL01000275">
    <property type="protein sequence ID" value="PKK74955.1"/>
    <property type="molecule type" value="Genomic_DNA"/>
</dbReference>
<dbReference type="VEuPathDB" id="FungiDB:RhiirA1_477222"/>
<dbReference type="InterPro" id="IPR012337">
    <property type="entry name" value="RNaseH-like_sf"/>
</dbReference>
<dbReference type="Proteomes" id="UP000233469">
    <property type="component" value="Unassembled WGS sequence"/>
</dbReference>
<feature type="compositionally biased region" description="Basic and acidic residues" evidence="1">
    <location>
        <begin position="1"/>
        <end position="11"/>
    </location>
</feature>
<evidence type="ECO:0000313" key="3">
    <source>
        <dbReference type="EMBL" id="PKK74955.1"/>
    </source>
</evidence>
<feature type="region of interest" description="Disordered" evidence="1">
    <location>
        <begin position="1"/>
        <end position="24"/>
    </location>
</feature>
<gene>
    <name evidence="3" type="ORF">RhiirC2_774208</name>
</gene>
<dbReference type="VEuPathDB" id="FungiDB:RhiirFUN_018725"/>
<feature type="domain" description="DUF659" evidence="2">
    <location>
        <begin position="158"/>
        <end position="241"/>
    </location>
</feature>
<protein>
    <recommendedName>
        <fullName evidence="2">DUF659 domain-containing protein</fullName>
    </recommendedName>
</protein>
<dbReference type="InterPro" id="IPR007021">
    <property type="entry name" value="DUF659"/>
</dbReference>
<reference evidence="3 4" key="2">
    <citation type="submission" date="2017-10" db="EMBL/GenBank/DDBJ databases">
        <title>Extensive intraspecific genome diversity in a model arbuscular mycorrhizal fungus.</title>
        <authorList>
            <person name="Chen E.C.H."/>
            <person name="Morin E."/>
            <person name="Baudet D."/>
            <person name="Noel J."/>
            <person name="Ndikumana S."/>
            <person name="Charron P."/>
            <person name="St-Onge C."/>
            <person name="Giorgi J."/>
            <person name="Grigoriev I.V."/>
            <person name="Roux C."/>
            <person name="Martin F.M."/>
            <person name="Corradi N."/>
        </authorList>
    </citation>
    <scope>NUCLEOTIDE SEQUENCE [LARGE SCALE GENOMIC DNA]</scope>
    <source>
        <strain evidence="3 4">C2</strain>
    </source>
</reference>
<reference evidence="3 4" key="1">
    <citation type="submission" date="2016-04" db="EMBL/GenBank/DDBJ databases">
        <title>Genome analyses suggest a sexual origin of heterokaryosis in a supposedly ancient asexual fungus.</title>
        <authorList>
            <person name="Ropars J."/>
            <person name="Sedzielewska K."/>
            <person name="Noel J."/>
            <person name="Charron P."/>
            <person name="Farinelli L."/>
            <person name="Marton T."/>
            <person name="Kruger M."/>
            <person name="Pelin A."/>
            <person name="Brachmann A."/>
            <person name="Corradi N."/>
        </authorList>
    </citation>
    <scope>NUCLEOTIDE SEQUENCE [LARGE SCALE GENOMIC DNA]</scope>
    <source>
        <strain evidence="3 4">C2</strain>
    </source>
</reference>
<comment type="caution">
    <text evidence="3">The sequence shown here is derived from an EMBL/GenBank/DDBJ whole genome shotgun (WGS) entry which is preliminary data.</text>
</comment>
<sequence length="425" mass="48365">MTSTLDLEKNKSKGGRPPSSIWKDAIRGNPVSSGKYHATCKYCNFLWLQGDISKLEEHFANYCSEASGSVVRKYLNKILERKDKVNKKRKIVRNNQLTMTDYHDSNKISDGRELNSLYKLPTREFLSDQLLERELAMMNSTVTFVIENGANLTLVFDDLSEHSHTGNYIAEVIEEVIEKIGPNKISAILSDNASKVRNACKIIEEKYPNIENVRCIAHAINFITCDILKESFRDRLLRKVNTLASLFKNSHQAGAKLIQLIKENSIHGGGIKLYLDSVIMLEPVLEQIITNENPLRKAVLALESRSVMLGDCFLSLIQLLAVLKKLPKSFNQNFYLRFRSRPLTTKAYSKIVRYATTIGKRLGFNLKESRALCKQIKDYRNNKPPFDLDESCSLDDPLNWWNLIDINPQLNSLPLAVCPNFASCE</sequence>
<dbReference type="SUPFAM" id="SSF53098">
    <property type="entry name" value="Ribonuclease H-like"/>
    <property type="match status" value="1"/>
</dbReference>
<dbReference type="VEuPathDB" id="FungiDB:FUN_018613"/>
<evidence type="ECO:0000256" key="1">
    <source>
        <dbReference type="SAM" id="MobiDB-lite"/>
    </source>
</evidence>
<evidence type="ECO:0000259" key="2">
    <source>
        <dbReference type="Pfam" id="PF04937"/>
    </source>
</evidence>
<proteinExistence type="predicted"/>
<dbReference type="VEuPathDB" id="FungiDB:RhiirA1_457511"/>
<name>A0A2N1NLY7_9GLOM</name>
<dbReference type="AlphaFoldDB" id="A0A2N1NLY7"/>
<evidence type="ECO:0000313" key="4">
    <source>
        <dbReference type="Proteomes" id="UP000233469"/>
    </source>
</evidence>
<accession>A0A2N1NLY7</accession>
<dbReference type="VEuPathDB" id="FungiDB:RhiirFUN_015057"/>
<organism evidence="3 4">
    <name type="scientific">Rhizophagus irregularis</name>
    <dbReference type="NCBI Taxonomy" id="588596"/>
    <lineage>
        <taxon>Eukaryota</taxon>
        <taxon>Fungi</taxon>
        <taxon>Fungi incertae sedis</taxon>
        <taxon>Mucoromycota</taxon>
        <taxon>Glomeromycotina</taxon>
        <taxon>Glomeromycetes</taxon>
        <taxon>Glomerales</taxon>
        <taxon>Glomeraceae</taxon>
        <taxon>Rhizophagus</taxon>
    </lineage>
</organism>
<dbReference type="Pfam" id="PF04937">
    <property type="entry name" value="DUF659"/>
    <property type="match status" value="1"/>
</dbReference>
<dbReference type="VEuPathDB" id="FungiDB:FUN_018667"/>